<organism evidence="1 2">
    <name type="scientific">Streptomyces rimosus subsp. rimosus</name>
    <dbReference type="NCBI Taxonomy" id="132474"/>
    <lineage>
        <taxon>Bacteria</taxon>
        <taxon>Bacillati</taxon>
        <taxon>Actinomycetota</taxon>
        <taxon>Actinomycetes</taxon>
        <taxon>Kitasatosporales</taxon>
        <taxon>Streptomycetaceae</taxon>
        <taxon>Streptomyces</taxon>
    </lineage>
</organism>
<gene>
    <name evidence="1" type="ORF">SRIMR7_40565</name>
</gene>
<keyword evidence="2" id="KW-1185">Reference proteome</keyword>
<protein>
    <submittedName>
        <fullName evidence="1">Uncharacterized protein</fullName>
    </submittedName>
</protein>
<dbReference type="Proteomes" id="UP000829494">
    <property type="component" value="Chromosome"/>
</dbReference>
<evidence type="ECO:0000313" key="2">
    <source>
        <dbReference type="Proteomes" id="UP000829494"/>
    </source>
</evidence>
<name>A0ABY3ZDS7_STRRM</name>
<sequence length="208" mass="22689">MPGLMELAYTTAGGVVGAAVTAYISRNHERRQLRSAVMDQLQRVWLVRAGVCDIVPRRTGRPAAYMGGGQLSATGELGFSAVLEDGSDAERTLREAVAGLVVASLSAGIPRRVLDFAGGGEERALQCEVIRLADQRVGGILGESLEELMTACAEYREATAQLLLQALWHPWQVRWRMTVRIRALRTEVEALHRKQQAAVTLLARAAQR</sequence>
<evidence type="ECO:0000313" key="1">
    <source>
        <dbReference type="EMBL" id="UNZ08465.1"/>
    </source>
</evidence>
<dbReference type="EMBL" id="CP094298">
    <property type="protein sequence ID" value="UNZ08465.1"/>
    <property type="molecule type" value="Genomic_DNA"/>
</dbReference>
<reference evidence="1 2" key="1">
    <citation type="submission" date="2022-03" db="EMBL/GenBank/DDBJ databases">
        <title>Complete genome of Streptomyces rimosus ssp. rimosus R7 (=ATCC 10970).</title>
        <authorList>
            <person name="Beganovic S."/>
            <person name="Ruckert C."/>
            <person name="Busche T."/>
            <person name="Kalinowski J."/>
            <person name="Wittmann C."/>
        </authorList>
    </citation>
    <scope>NUCLEOTIDE SEQUENCE [LARGE SCALE GENOMIC DNA]</scope>
    <source>
        <strain evidence="1 2">R7</strain>
    </source>
</reference>
<proteinExistence type="predicted"/>
<accession>A0ABY3ZDS7</accession>